<dbReference type="InterPro" id="IPR025127">
    <property type="entry name" value="DUF4054"/>
</dbReference>
<dbReference type="EMBL" id="UGPL01000006">
    <property type="protein sequence ID" value="STY65236.1"/>
    <property type="molecule type" value="Genomic_DNA"/>
</dbReference>
<reference evidence="1 2" key="1">
    <citation type="submission" date="2018-06" db="EMBL/GenBank/DDBJ databases">
        <authorList>
            <consortium name="Pathogen Informatics"/>
            <person name="Doyle S."/>
        </authorList>
    </citation>
    <scope>NUCLEOTIDE SEQUENCE [LARGE SCALE GENOMIC DNA]</scope>
    <source>
        <strain evidence="1 2">NCTC9380</strain>
    </source>
</reference>
<organism evidence="1 2">
    <name type="scientific">Mannheimia haemolytica</name>
    <name type="common">Pasteurella haemolytica</name>
    <dbReference type="NCBI Taxonomy" id="75985"/>
    <lineage>
        <taxon>Bacteria</taxon>
        <taxon>Pseudomonadati</taxon>
        <taxon>Pseudomonadota</taxon>
        <taxon>Gammaproteobacteria</taxon>
        <taxon>Pasteurellales</taxon>
        <taxon>Pasteurellaceae</taxon>
        <taxon>Mannheimia</taxon>
    </lineage>
</organism>
<evidence type="ECO:0000313" key="1">
    <source>
        <dbReference type="EMBL" id="STY65236.1"/>
    </source>
</evidence>
<dbReference type="AlphaFoldDB" id="A0A378NBS2"/>
<protein>
    <recommendedName>
        <fullName evidence="3">DUF4054 domain-containing protein</fullName>
    </recommendedName>
</protein>
<dbReference type="RefSeq" id="WP_006252044.1">
    <property type="nucleotide sequence ID" value="NZ_CP017484.1"/>
</dbReference>
<dbReference type="Proteomes" id="UP000254031">
    <property type="component" value="Unassembled WGS sequence"/>
</dbReference>
<evidence type="ECO:0008006" key="3">
    <source>
        <dbReference type="Google" id="ProtNLM"/>
    </source>
</evidence>
<accession>A0A378NBS2</accession>
<proteinExistence type="predicted"/>
<gene>
    <name evidence="1" type="ORF">NCTC9380_00494</name>
</gene>
<dbReference type="Pfam" id="PF13262">
    <property type="entry name" value="DUF4054"/>
    <property type="match status" value="1"/>
</dbReference>
<evidence type="ECO:0000313" key="2">
    <source>
        <dbReference type="Proteomes" id="UP000254031"/>
    </source>
</evidence>
<sequence length="143" mass="15582">MNITDFRTMFPVFDDLDDPTIELWAEVAEEHLKASWVLNGKRLEIAMRLMTAHLLHTNNVVINADGTAQQNSSGGGIVASASEGSVSVSFATPPTKNAWQHWLAGSPYGLQLWALLKQWSAGGFYIGGLPERKAVRKVGGVFV</sequence>
<name>A0A378NBS2_MANHA</name>